<keyword evidence="2" id="KW-1185">Reference proteome</keyword>
<gene>
    <name evidence="1" type="ORF">NITHO_950006</name>
</gene>
<dbReference type="EMBL" id="CAGS01000732">
    <property type="protein sequence ID" value="CCF86261.1"/>
    <property type="molecule type" value="Genomic_DNA"/>
</dbReference>
<dbReference type="Proteomes" id="UP000004221">
    <property type="component" value="Unassembled WGS sequence"/>
</dbReference>
<organism evidence="1 2">
    <name type="scientific">Nitrolancea hollandica Lb</name>
    <dbReference type="NCBI Taxonomy" id="1129897"/>
    <lineage>
        <taxon>Bacteria</taxon>
        <taxon>Pseudomonadati</taxon>
        <taxon>Thermomicrobiota</taxon>
        <taxon>Thermomicrobia</taxon>
        <taxon>Sphaerobacterales</taxon>
        <taxon>Sphaerobacterineae</taxon>
        <taxon>Sphaerobacteraceae</taxon>
        <taxon>Nitrolancea</taxon>
    </lineage>
</organism>
<protein>
    <submittedName>
        <fullName evidence="1">Uncharacterized protein</fullName>
    </submittedName>
</protein>
<reference evidence="1 2" key="1">
    <citation type="journal article" date="2012" name="ISME J.">
        <title>Nitrification expanded: discovery, physiology and genomics of a nitrite-oxidizing bacterium from the phylum Chloroflexi.</title>
        <authorList>
            <person name="Sorokin D.Y."/>
            <person name="Lucker S."/>
            <person name="Vejmelkova D."/>
            <person name="Kostrikina N.A."/>
            <person name="Kleerebezem R."/>
            <person name="Rijpstra W.I."/>
            <person name="Damste J.S."/>
            <person name="Le Paslier D."/>
            <person name="Muyzer G."/>
            <person name="Wagner M."/>
            <person name="van Loosdrecht M.C."/>
            <person name="Daims H."/>
        </authorList>
    </citation>
    <scope>NUCLEOTIDE SEQUENCE [LARGE SCALE GENOMIC DNA]</scope>
    <source>
        <strain evidence="2">none</strain>
    </source>
</reference>
<comment type="caution">
    <text evidence="1">The sequence shown here is derived from an EMBL/GenBank/DDBJ whole genome shotgun (WGS) entry which is preliminary data.</text>
</comment>
<name>I4ENJ8_9BACT</name>
<evidence type="ECO:0000313" key="2">
    <source>
        <dbReference type="Proteomes" id="UP000004221"/>
    </source>
</evidence>
<evidence type="ECO:0000313" key="1">
    <source>
        <dbReference type="EMBL" id="CCF86261.1"/>
    </source>
</evidence>
<proteinExistence type="predicted"/>
<sequence>MVEGRHLGMKIVWLLHRAQQAAPLPEWLVGALLAAPCLYLDGINDPGQVLSLEVLSPERTRRIF</sequence>
<accession>I4ENJ8</accession>
<dbReference type="AlphaFoldDB" id="I4ENJ8"/>